<proteinExistence type="predicted"/>
<protein>
    <submittedName>
        <fullName evidence="1">Uncharacterized protein</fullName>
    </submittedName>
</protein>
<evidence type="ECO:0000313" key="2">
    <source>
        <dbReference type="Proteomes" id="UP000648984"/>
    </source>
</evidence>
<evidence type="ECO:0000313" key="1">
    <source>
        <dbReference type="EMBL" id="NMG75057.1"/>
    </source>
</evidence>
<dbReference type="RefSeq" id="WP_169260202.1">
    <property type="nucleotide sequence ID" value="NZ_WTVQ01000013.1"/>
</dbReference>
<accession>A0ABX1QC56</accession>
<gene>
    <name evidence="1" type="ORF">GPA25_09835</name>
</gene>
<dbReference type="Proteomes" id="UP000648984">
    <property type="component" value="Unassembled WGS sequence"/>
</dbReference>
<comment type="caution">
    <text evidence="1">The sequence shown here is derived from an EMBL/GenBank/DDBJ whole genome shotgun (WGS) entry which is preliminary data.</text>
</comment>
<reference evidence="1 2" key="1">
    <citation type="submission" date="2019-12" db="EMBL/GenBank/DDBJ databases">
        <title>Comparative genomics gives insights into the taxonomy of the Azoarcus-Aromatoleum group and reveals separate origins of nif in the plant-associated Azoarcus and non-plant-associated Aromatoleum sub-groups.</title>
        <authorList>
            <person name="Lafos M."/>
            <person name="Maluk M."/>
            <person name="Batista M."/>
            <person name="Junghare M."/>
            <person name="Carmona M."/>
            <person name="Faoro H."/>
            <person name="Cruz L.M."/>
            <person name="Battistoni F."/>
            <person name="De Souza E."/>
            <person name="Pedrosa F."/>
            <person name="Chen W.-M."/>
            <person name="Poole P.S."/>
            <person name="Dixon R.A."/>
            <person name="James E.K."/>
        </authorList>
    </citation>
    <scope>NUCLEOTIDE SEQUENCE [LARGE SCALE GENOMIC DNA]</scope>
    <source>
        <strain evidence="1 2">22Lin</strain>
    </source>
</reference>
<sequence length="120" mass="13103">METAAHSGKHATWLELAVAPEWRRNKCKIRVHALGQREGGCYAISMDNRWLCVGSGGLTVFHGLSAALRFLKLLRIDNFEPGEAADVGSVCSGERYCLCEDKGRGLLACDCATCRCCTTH</sequence>
<keyword evidence="2" id="KW-1185">Reference proteome</keyword>
<organism evidence="1 2">
    <name type="scientific">Aromatoleum diolicum</name>
    <dbReference type="NCBI Taxonomy" id="75796"/>
    <lineage>
        <taxon>Bacteria</taxon>
        <taxon>Pseudomonadati</taxon>
        <taxon>Pseudomonadota</taxon>
        <taxon>Betaproteobacteria</taxon>
        <taxon>Rhodocyclales</taxon>
        <taxon>Rhodocyclaceae</taxon>
        <taxon>Aromatoleum</taxon>
    </lineage>
</organism>
<dbReference type="EMBL" id="WTVQ01000013">
    <property type="protein sequence ID" value="NMG75057.1"/>
    <property type="molecule type" value="Genomic_DNA"/>
</dbReference>
<name>A0ABX1QC56_9RHOO</name>